<dbReference type="GO" id="GO:0016042">
    <property type="term" value="P:lipid catabolic process"/>
    <property type="evidence" value="ECO:0007669"/>
    <property type="project" value="UniProtKB-KW"/>
</dbReference>
<feature type="transmembrane region" description="Helical" evidence="6">
    <location>
        <begin position="62"/>
        <end position="84"/>
    </location>
</feature>
<sequence>MREGHCSDAVEWAPRAQIFTRGNLTFKEAFKRTGKVLNIPCTPLGHRYASPRLLNYVAAPDVVIWSAVLASACLPGILQPMVLLRRTREGRIVPYTDSGILWRDGSFRNDIPGSDLRAMFNVRSTIVSQVNPHISLFFYNRDGSVGQPTLSLHGSRLWRGGFVLSALEHALKLDIRKHLRLLSDLNLLPLLFNQDWSFVWLQKFDGNQTILPKSTVQELFYLLSDPSEKSLAKSIYLGQAATWPKIAAIRMRQQLEDAVALGWSESHCAEPSSTGLSYMGIAAEEAANSVLDEDVSECKQQRVRKPQLRKYSGIEMNKPAAIKRCITADSVDSSLDIRSAESALEHAIKRWALIEHVWTG</sequence>
<comment type="caution">
    <text evidence="5">Lacks conserved residue(s) required for the propagation of feature annotation.</text>
</comment>
<dbReference type="InterPro" id="IPR002641">
    <property type="entry name" value="PNPLA_dom"/>
</dbReference>
<evidence type="ECO:0000256" key="3">
    <source>
        <dbReference type="ARBA" id="ARBA00022963"/>
    </source>
</evidence>
<keyword evidence="6" id="KW-0472">Membrane</keyword>
<accession>A0A9W8CK67</accession>
<dbReference type="InterPro" id="IPR050301">
    <property type="entry name" value="NTE"/>
</dbReference>
<dbReference type="AlphaFoldDB" id="A0A9W8CK67"/>
<keyword evidence="6" id="KW-0812">Transmembrane</keyword>
<evidence type="ECO:0000256" key="5">
    <source>
        <dbReference type="PROSITE-ProRule" id="PRU01161"/>
    </source>
</evidence>
<dbReference type="EMBL" id="JANBOH010000125">
    <property type="protein sequence ID" value="KAJ1645076.1"/>
    <property type="molecule type" value="Genomic_DNA"/>
</dbReference>
<keyword evidence="3" id="KW-0442">Lipid degradation</keyword>
<dbReference type="Proteomes" id="UP001145021">
    <property type="component" value="Unassembled WGS sequence"/>
</dbReference>
<evidence type="ECO:0000256" key="6">
    <source>
        <dbReference type="SAM" id="Phobius"/>
    </source>
</evidence>
<name>A0A9W8CK67_9FUNG</name>
<dbReference type="GO" id="GO:0016298">
    <property type="term" value="F:lipase activity"/>
    <property type="evidence" value="ECO:0007669"/>
    <property type="project" value="UniProtKB-ARBA"/>
</dbReference>
<keyword evidence="6" id="KW-1133">Transmembrane helix</keyword>
<dbReference type="InterPro" id="IPR016035">
    <property type="entry name" value="Acyl_Trfase/lysoPLipase"/>
</dbReference>
<evidence type="ECO:0000313" key="8">
    <source>
        <dbReference type="EMBL" id="KAJ1645076.1"/>
    </source>
</evidence>
<dbReference type="GO" id="GO:0052689">
    <property type="term" value="F:carboxylic ester hydrolase activity"/>
    <property type="evidence" value="ECO:0007669"/>
    <property type="project" value="UniProtKB-ARBA"/>
</dbReference>
<dbReference type="SUPFAM" id="SSF52151">
    <property type="entry name" value="FabD/lysophospholipase-like"/>
    <property type="match status" value="1"/>
</dbReference>
<keyword evidence="9" id="KW-1185">Reference proteome</keyword>
<evidence type="ECO:0000256" key="4">
    <source>
        <dbReference type="ARBA" id="ARBA00023098"/>
    </source>
</evidence>
<dbReference type="GO" id="GO:0046486">
    <property type="term" value="P:glycerolipid metabolic process"/>
    <property type="evidence" value="ECO:0007669"/>
    <property type="project" value="UniProtKB-ARBA"/>
</dbReference>
<protein>
    <recommendedName>
        <fullName evidence="7">PNPLA domain-containing protein</fullName>
    </recommendedName>
</protein>
<dbReference type="PANTHER" id="PTHR14226:SF66">
    <property type="entry name" value="TRIACYLGLYCEROL LIPASE PTL2"/>
    <property type="match status" value="1"/>
</dbReference>
<evidence type="ECO:0000256" key="2">
    <source>
        <dbReference type="ARBA" id="ARBA00022801"/>
    </source>
</evidence>
<reference evidence="8" key="1">
    <citation type="submission" date="2022-07" db="EMBL/GenBank/DDBJ databases">
        <title>Phylogenomic reconstructions and comparative analyses of Kickxellomycotina fungi.</title>
        <authorList>
            <person name="Reynolds N.K."/>
            <person name="Stajich J.E."/>
            <person name="Barry K."/>
            <person name="Grigoriev I.V."/>
            <person name="Crous P."/>
            <person name="Smith M.E."/>
        </authorList>
    </citation>
    <scope>NUCLEOTIDE SEQUENCE</scope>
    <source>
        <strain evidence="8">NBRC 105413</strain>
    </source>
</reference>
<dbReference type="PROSITE" id="PS51635">
    <property type="entry name" value="PNPLA"/>
    <property type="match status" value="1"/>
</dbReference>
<dbReference type="Gene3D" id="3.40.1090.10">
    <property type="entry name" value="Cytosolic phospholipase A2 catalytic domain"/>
    <property type="match status" value="1"/>
</dbReference>
<dbReference type="PANTHER" id="PTHR14226">
    <property type="entry name" value="NEUROPATHY TARGET ESTERASE/SWISS CHEESE D.MELANOGASTER"/>
    <property type="match status" value="1"/>
</dbReference>
<comment type="caution">
    <text evidence="8">The sequence shown here is derived from an EMBL/GenBank/DDBJ whole genome shotgun (WGS) entry which is preliminary data.</text>
</comment>
<feature type="domain" description="PNPLA" evidence="7">
    <location>
        <begin position="1"/>
        <end position="117"/>
    </location>
</feature>
<proteinExistence type="inferred from homology"/>
<gene>
    <name evidence="8" type="ORF">LPJ64_003297</name>
</gene>
<evidence type="ECO:0000313" key="9">
    <source>
        <dbReference type="Proteomes" id="UP001145021"/>
    </source>
</evidence>
<comment type="similarity">
    <text evidence="1">Belongs to the PLPL family.</text>
</comment>
<evidence type="ECO:0000259" key="7">
    <source>
        <dbReference type="PROSITE" id="PS51635"/>
    </source>
</evidence>
<keyword evidence="4" id="KW-0443">Lipid metabolism</keyword>
<organism evidence="8 9">
    <name type="scientific">Coemansia asiatica</name>
    <dbReference type="NCBI Taxonomy" id="1052880"/>
    <lineage>
        <taxon>Eukaryota</taxon>
        <taxon>Fungi</taxon>
        <taxon>Fungi incertae sedis</taxon>
        <taxon>Zoopagomycota</taxon>
        <taxon>Kickxellomycotina</taxon>
        <taxon>Kickxellomycetes</taxon>
        <taxon>Kickxellales</taxon>
        <taxon>Kickxellaceae</taxon>
        <taxon>Coemansia</taxon>
    </lineage>
</organism>
<evidence type="ECO:0000256" key="1">
    <source>
        <dbReference type="ARBA" id="ARBA00006104"/>
    </source>
</evidence>
<keyword evidence="2" id="KW-0378">Hydrolase</keyword>